<dbReference type="Pfam" id="PF02535">
    <property type="entry name" value="Zip"/>
    <property type="match status" value="1"/>
</dbReference>
<sequence>MPREPRERAATRDDDGKPGAVDTDAAREGALPEGGREWASPTSASSKEGKIRIIRSSSGNNLGKRLTRPRQMVLLGVALAVTAHSVYFLSARLGPRAPLFDLHKAPLHDAIGVVWSSGWITAASTGLGAIPFVLVNELSPRLVAVCNAVAAGMMMAAALGLVVEGCLEETAPDTMSTPIWRVLLGLYLGVGFVKLSSHVVGDEVDPAEVLDDMSRSKSRDIDTKRAMVIMAVMTLHSFTEGVGIGVSYHSQSLGGFISATLAVHNVPEGIAVAIVLIPRGFGVLATTLWCIFSSLPQPLMAVPAYLFVDYFRFVTPVGFGFSAGAMAFVSLFELLSEARERLSAREAYSIMALAMTVMGLTQAFLREKTM</sequence>
<dbReference type="AlphaFoldDB" id="A0A2R5GPP3"/>
<name>A0A2R5GPP3_9STRA</name>
<feature type="transmembrane region" description="Helical" evidence="6">
    <location>
        <begin position="72"/>
        <end position="90"/>
    </location>
</feature>
<feature type="transmembrane region" description="Helical" evidence="6">
    <location>
        <begin position="110"/>
        <end position="135"/>
    </location>
</feature>
<organism evidence="7 8">
    <name type="scientific">Hondaea fermentalgiana</name>
    <dbReference type="NCBI Taxonomy" id="2315210"/>
    <lineage>
        <taxon>Eukaryota</taxon>
        <taxon>Sar</taxon>
        <taxon>Stramenopiles</taxon>
        <taxon>Bigyra</taxon>
        <taxon>Labyrinthulomycetes</taxon>
        <taxon>Thraustochytrida</taxon>
        <taxon>Thraustochytriidae</taxon>
        <taxon>Hondaea</taxon>
    </lineage>
</organism>
<evidence type="ECO:0000256" key="6">
    <source>
        <dbReference type="SAM" id="Phobius"/>
    </source>
</evidence>
<evidence type="ECO:0000256" key="2">
    <source>
        <dbReference type="ARBA" id="ARBA00022692"/>
    </source>
</evidence>
<accession>A0A2R5GPP3</accession>
<keyword evidence="4 6" id="KW-0472">Membrane</keyword>
<dbReference type="PANTHER" id="PTHR11040">
    <property type="entry name" value="ZINC/IRON TRANSPORTER"/>
    <property type="match status" value="1"/>
</dbReference>
<feature type="transmembrane region" description="Helical" evidence="6">
    <location>
        <begin position="269"/>
        <end position="292"/>
    </location>
</feature>
<feature type="transmembrane region" description="Helical" evidence="6">
    <location>
        <begin position="175"/>
        <end position="193"/>
    </location>
</feature>
<dbReference type="EMBL" id="BEYU01000132">
    <property type="protein sequence ID" value="GBG32830.1"/>
    <property type="molecule type" value="Genomic_DNA"/>
</dbReference>
<reference evidence="7 8" key="1">
    <citation type="submission" date="2017-12" db="EMBL/GenBank/DDBJ databases">
        <title>Sequencing, de novo assembly and annotation of complete genome of a new Thraustochytrid species, strain FCC1311.</title>
        <authorList>
            <person name="Sedici K."/>
            <person name="Godart F."/>
            <person name="Aiese Cigliano R."/>
            <person name="Sanseverino W."/>
            <person name="Barakat M."/>
            <person name="Ortet P."/>
            <person name="Marechal E."/>
            <person name="Cagnac O."/>
            <person name="Amato A."/>
        </authorList>
    </citation>
    <scope>NUCLEOTIDE SEQUENCE [LARGE SCALE GENOMIC DNA]</scope>
</reference>
<dbReference type="PANTHER" id="PTHR11040:SF70">
    <property type="entry name" value="OS05G0316100 PROTEIN"/>
    <property type="match status" value="1"/>
</dbReference>
<evidence type="ECO:0000313" key="8">
    <source>
        <dbReference type="Proteomes" id="UP000241890"/>
    </source>
</evidence>
<dbReference type="Proteomes" id="UP000241890">
    <property type="component" value="Unassembled WGS sequence"/>
</dbReference>
<feature type="transmembrane region" description="Helical" evidence="6">
    <location>
        <begin position="347"/>
        <end position="365"/>
    </location>
</feature>
<gene>
    <name evidence="7" type="ORF">FCC1311_090552</name>
</gene>
<comment type="subcellular location">
    <subcellularLocation>
        <location evidence="1">Membrane</location>
        <topology evidence="1">Multi-pass membrane protein</topology>
    </subcellularLocation>
</comment>
<dbReference type="GO" id="GO:0016020">
    <property type="term" value="C:membrane"/>
    <property type="evidence" value="ECO:0007669"/>
    <property type="project" value="UniProtKB-SubCell"/>
</dbReference>
<feature type="region of interest" description="Disordered" evidence="5">
    <location>
        <begin position="1"/>
        <end position="51"/>
    </location>
</feature>
<dbReference type="InterPro" id="IPR003689">
    <property type="entry name" value="ZIP"/>
</dbReference>
<evidence type="ECO:0000256" key="3">
    <source>
        <dbReference type="ARBA" id="ARBA00022989"/>
    </source>
</evidence>
<keyword evidence="8" id="KW-1185">Reference proteome</keyword>
<comment type="caution">
    <text evidence="7">The sequence shown here is derived from an EMBL/GenBank/DDBJ whole genome shotgun (WGS) entry which is preliminary data.</text>
</comment>
<protein>
    <submittedName>
        <fullName evidence="7">Zinc transporter ZIP11</fullName>
    </submittedName>
</protein>
<keyword evidence="3 6" id="KW-1133">Transmembrane helix</keyword>
<evidence type="ECO:0000256" key="5">
    <source>
        <dbReference type="SAM" id="MobiDB-lite"/>
    </source>
</evidence>
<feature type="transmembrane region" description="Helical" evidence="6">
    <location>
        <begin position="226"/>
        <end position="249"/>
    </location>
</feature>
<evidence type="ECO:0000256" key="4">
    <source>
        <dbReference type="ARBA" id="ARBA00023136"/>
    </source>
</evidence>
<proteinExistence type="predicted"/>
<feature type="transmembrane region" description="Helical" evidence="6">
    <location>
        <begin position="313"/>
        <end position="335"/>
    </location>
</feature>
<feature type="compositionally biased region" description="Basic and acidic residues" evidence="5">
    <location>
        <begin position="1"/>
        <end position="17"/>
    </location>
</feature>
<keyword evidence="2 6" id="KW-0812">Transmembrane</keyword>
<feature type="transmembrane region" description="Helical" evidence="6">
    <location>
        <begin position="142"/>
        <end position="163"/>
    </location>
</feature>
<dbReference type="OrthoDB" id="262547at2759"/>
<evidence type="ECO:0000313" key="7">
    <source>
        <dbReference type="EMBL" id="GBG32830.1"/>
    </source>
</evidence>
<dbReference type="InParanoid" id="A0A2R5GPP3"/>
<dbReference type="GO" id="GO:0005385">
    <property type="term" value="F:zinc ion transmembrane transporter activity"/>
    <property type="evidence" value="ECO:0007669"/>
    <property type="project" value="TreeGrafter"/>
</dbReference>
<evidence type="ECO:0000256" key="1">
    <source>
        <dbReference type="ARBA" id="ARBA00004141"/>
    </source>
</evidence>